<organism evidence="1 2">
    <name type="scientific">Trametes sanguinea</name>
    <dbReference type="NCBI Taxonomy" id="158606"/>
    <lineage>
        <taxon>Eukaryota</taxon>
        <taxon>Fungi</taxon>
        <taxon>Dikarya</taxon>
        <taxon>Basidiomycota</taxon>
        <taxon>Agaricomycotina</taxon>
        <taxon>Agaricomycetes</taxon>
        <taxon>Polyporales</taxon>
        <taxon>Polyporaceae</taxon>
        <taxon>Trametes</taxon>
    </lineage>
</organism>
<sequence length="115" mass="12221">MWKSSTLSGTAERDFDGTIFNVLSSHNSLHLLPTTTTTTVIIMSSAGKTFGTQSPPLEATGEDQPMGVSSVDGGKPQAVSDSSQRQGYFKDDGKHATATSERAQEEVRMVSRAIA</sequence>
<comment type="caution">
    <text evidence="1">The sequence shown here is derived from an EMBL/GenBank/DDBJ whole genome shotgun (WGS) entry which is preliminary data.</text>
</comment>
<evidence type="ECO:0000313" key="2">
    <source>
        <dbReference type="Proteomes" id="UP001144978"/>
    </source>
</evidence>
<proteinExistence type="predicted"/>
<evidence type="ECO:0000313" key="1">
    <source>
        <dbReference type="EMBL" id="KAJ2985209.1"/>
    </source>
</evidence>
<protein>
    <submittedName>
        <fullName evidence="1">Uncharacterized protein</fullName>
    </submittedName>
</protein>
<name>A0ACC1P323_9APHY</name>
<reference evidence="1" key="1">
    <citation type="submission" date="2022-08" db="EMBL/GenBank/DDBJ databases">
        <title>Genome Sequence of Pycnoporus sanguineus.</title>
        <authorList>
            <person name="Buettner E."/>
        </authorList>
    </citation>
    <scope>NUCLEOTIDE SEQUENCE</scope>
    <source>
        <strain evidence="1">CG-C14</strain>
    </source>
</reference>
<dbReference type="Proteomes" id="UP001144978">
    <property type="component" value="Unassembled WGS sequence"/>
</dbReference>
<keyword evidence="2" id="KW-1185">Reference proteome</keyword>
<accession>A0ACC1P323</accession>
<gene>
    <name evidence="1" type="ORF">NUW54_g10227</name>
</gene>
<dbReference type="EMBL" id="JANSHE010003632">
    <property type="protein sequence ID" value="KAJ2985209.1"/>
    <property type="molecule type" value="Genomic_DNA"/>
</dbReference>